<dbReference type="SMART" id="SM00530">
    <property type="entry name" value="HTH_XRE"/>
    <property type="match status" value="1"/>
</dbReference>
<organism evidence="5 6">
    <name type="scientific">Listeria booriae</name>
    <dbReference type="NCBI Taxonomy" id="1552123"/>
    <lineage>
        <taxon>Bacteria</taxon>
        <taxon>Bacillati</taxon>
        <taxon>Bacillota</taxon>
        <taxon>Bacilli</taxon>
        <taxon>Bacillales</taxon>
        <taxon>Listeriaceae</taxon>
        <taxon>Listeria</taxon>
    </lineage>
</organism>
<gene>
    <name evidence="5" type="ORF">HCA78_12920</name>
</gene>
<dbReference type="CDD" id="cd06529">
    <property type="entry name" value="S24_LexA-like"/>
    <property type="match status" value="1"/>
</dbReference>
<name>A0A842CV29_9LIST</name>
<dbReference type="Gene3D" id="1.10.260.40">
    <property type="entry name" value="lambda repressor-like DNA-binding domains"/>
    <property type="match status" value="1"/>
</dbReference>
<dbReference type="InterPro" id="IPR036286">
    <property type="entry name" value="LexA/Signal_pep-like_sf"/>
</dbReference>
<accession>A0A842CV29</accession>
<sequence>MSYFAKNLKYLRIQRGMEQIDLAQMLGRKSSSSVSEWEAGKYTPKAGVLMDIATIFGIPLSSLMDSDLSANEDTNKLLIRTTKSYSYLTSSISAGIPDNIDSLKKEDFETIEVPDILLGKYAGDPSIIITNVNGDSMNRCIPHGSFIGIKPVDISKLKTNDIVVFSDSGSFSIKRYTNDKKNERVIFRPDSFSDSFVDYVVPYETAENLKIWGKVVVSIVNYD</sequence>
<comment type="caution">
    <text evidence="5">The sequence shown here is derived from an EMBL/GenBank/DDBJ whole genome shotgun (WGS) entry which is preliminary data.</text>
</comment>
<dbReference type="SUPFAM" id="SSF47413">
    <property type="entry name" value="lambda repressor-like DNA-binding domains"/>
    <property type="match status" value="1"/>
</dbReference>
<keyword evidence="1" id="KW-0805">Transcription regulation</keyword>
<evidence type="ECO:0000256" key="1">
    <source>
        <dbReference type="ARBA" id="ARBA00023015"/>
    </source>
</evidence>
<dbReference type="PROSITE" id="PS50943">
    <property type="entry name" value="HTH_CROC1"/>
    <property type="match status" value="1"/>
</dbReference>
<evidence type="ECO:0000259" key="4">
    <source>
        <dbReference type="PROSITE" id="PS50943"/>
    </source>
</evidence>
<evidence type="ECO:0000313" key="6">
    <source>
        <dbReference type="Proteomes" id="UP000546806"/>
    </source>
</evidence>
<evidence type="ECO:0000313" key="5">
    <source>
        <dbReference type="EMBL" id="MBC2004679.1"/>
    </source>
</evidence>
<dbReference type="PANTHER" id="PTHR40661:SF1">
    <property type="entry name" value="HTH CRO_C1-TYPE DOMAIN-CONTAINING PROTEIN"/>
    <property type="match status" value="1"/>
</dbReference>
<dbReference type="InterPro" id="IPR039418">
    <property type="entry name" value="LexA-like"/>
</dbReference>
<proteinExistence type="predicted"/>
<dbReference type="RefSeq" id="WP_185533687.1">
    <property type="nucleotide sequence ID" value="NZ_JAARUF010000004.1"/>
</dbReference>
<dbReference type="Pfam" id="PF01381">
    <property type="entry name" value="HTH_3"/>
    <property type="match status" value="1"/>
</dbReference>
<keyword evidence="3" id="KW-0804">Transcription</keyword>
<dbReference type="Gene3D" id="2.10.109.10">
    <property type="entry name" value="Umud Fragment, subunit A"/>
    <property type="match status" value="1"/>
</dbReference>
<reference evidence="5 6" key="1">
    <citation type="submission" date="2020-03" db="EMBL/GenBank/DDBJ databases">
        <title>Soil Listeria distribution.</title>
        <authorList>
            <person name="Liao J."/>
            <person name="Wiedmann M."/>
        </authorList>
    </citation>
    <scope>NUCLEOTIDE SEQUENCE [LARGE SCALE GENOMIC DNA]</scope>
    <source>
        <strain evidence="5 6">FSL L7-0435</strain>
    </source>
</reference>
<dbReference type="SUPFAM" id="SSF51306">
    <property type="entry name" value="LexA/Signal peptidase"/>
    <property type="match status" value="1"/>
</dbReference>
<feature type="domain" description="HTH cro/C1-type" evidence="4">
    <location>
        <begin position="8"/>
        <end position="63"/>
    </location>
</feature>
<dbReference type="InterPro" id="IPR015927">
    <property type="entry name" value="Peptidase_S24_S26A/B/C"/>
</dbReference>
<dbReference type="Proteomes" id="UP000546806">
    <property type="component" value="Unassembled WGS sequence"/>
</dbReference>
<dbReference type="CDD" id="cd00093">
    <property type="entry name" value="HTH_XRE"/>
    <property type="match status" value="1"/>
</dbReference>
<dbReference type="PANTHER" id="PTHR40661">
    <property type="match status" value="1"/>
</dbReference>
<dbReference type="Pfam" id="PF00717">
    <property type="entry name" value="Peptidase_S24"/>
    <property type="match status" value="1"/>
</dbReference>
<dbReference type="InterPro" id="IPR001387">
    <property type="entry name" value="Cro/C1-type_HTH"/>
</dbReference>
<keyword evidence="2" id="KW-0238">DNA-binding</keyword>
<dbReference type="EMBL" id="JAARWW010000005">
    <property type="protein sequence ID" value="MBC2004679.1"/>
    <property type="molecule type" value="Genomic_DNA"/>
</dbReference>
<dbReference type="InterPro" id="IPR010982">
    <property type="entry name" value="Lambda_DNA-bd_dom_sf"/>
</dbReference>
<protein>
    <submittedName>
        <fullName evidence="5">LexA family transcriptional regulator</fullName>
    </submittedName>
</protein>
<dbReference type="GO" id="GO:0003677">
    <property type="term" value="F:DNA binding"/>
    <property type="evidence" value="ECO:0007669"/>
    <property type="project" value="UniProtKB-KW"/>
</dbReference>
<dbReference type="AlphaFoldDB" id="A0A842CV29"/>
<evidence type="ECO:0000256" key="3">
    <source>
        <dbReference type="ARBA" id="ARBA00023163"/>
    </source>
</evidence>
<evidence type="ECO:0000256" key="2">
    <source>
        <dbReference type="ARBA" id="ARBA00023125"/>
    </source>
</evidence>